<evidence type="ECO:0000313" key="2">
    <source>
        <dbReference type="Proteomes" id="UP001431783"/>
    </source>
</evidence>
<dbReference type="Gene3D" id="1.10.10.60">
    <property type="entry name" value="Homeodomain-like"/>
    <property type="match status" value="1"/>
</dbReference>
<protein>
    <submittedName>
        <fullName evidence="1">Uncharacterized protein</fullName>
    </submittedName>
</protein>
<dbReference type="Proteomes" id="UP001431783">
    <property type="component" value="Unassembled WGS sequence"/>
</dbReference>
<dbReference type="EMBL" id="JARQZJ010000091">
    <property type="protein sequence ID" value="KAK9883401.1"/>
    <property type="molecule type" value="Genomic_DNA"/>
</dbReference>
<accession>A0AAW1URK8</accession>
<sequence length="241" mass="27810">MVLLRSNKGFVMYTSATSFLPDRGAICEYKNNPIRILKCDGRQQARCYRLLSSNLNHAGNGCRKLILTIEKIRYIAENSMNRITSRERAANNNRALGWFLLAIKSCAVVLYQTSNIDMGRNNFRQWLQKTPTKPLRSQTSEVVNSCLLLIALNTCLIMLSLLENVGLDVNIPVTYRIINPKHTLKLLTWPVKKKRYVFTRKFFEELDQAMLSWFNNHRQNNVPTSGPIVKAKEVCRTAWRN</sequence>
<keyword evidence="2" id="KW-1185">Reference proteome</keyword>
<evidence type="ECO:0000313" key="1">
    <source>
        <dbReference type="EMBL" id="KAK9883401.1"/>
    </source>
</evidence>
<comment type="caution">
    <text evidence="1">The sequence shown here is derived from an EMBL/GenBank/DDBJ whole genome shotgun (WGS) entry which is preliminary data.</text>
</comment>
<gene>
    <name evidence="1" type="ORF">WA026_001573</name>
</gene>
<name>A0AAW1URK8_9CUCU</name>
<reference evidence="1 2" key="1">
    <citation type="submission" date="2023-03" db="EMBL/GenBank/DDBJ databases">
        <title>Genome insight into feeding habits of ladybird beetles.</title>
        <authorList>
            <person name="Li H.-S."/>
            <person name="Huang Y.-H."/>
            <person name="Pang H."/>
        </authorList>
    </citation>
    <scope>NUCLEOTIDE SEQUENCE [LARGE SCALE GENOMIC DNA]</scope>
    <source>
        <strain evidence="1">SYSU_2023b</strain>
        <tissue evidence="1">Whole body</tissue>
    </source>
</reference>
<dbReference type="AlphaFoldDB" id="A0AAW1URK8"/>
<organism evidence="1 2">
    <name type="scientific">Henosepilachna vigintioctopunctata</name>
    <dbReference type="NCBI Taxonomy" id="420089"/>
    <lineage>
        <taxon>Eukaryota</taxon>
        <taxon>Metazoa</taxon>
        <taxon>Ecdysozoa</taxon>
        <taxon>Arthropoda</taxon>
        <taxon>Hexapoda</taxon>
        <taxon>Insecta</taxon>
        <taxon>Pterygota</taxon>
        <taxon>Neoptera</taxon>
        <taxon>Endopterygota</taxon>
        <taxon>Coleoptera</taxon>
        <taxon>Polyphaga</taxon>
        <taxon>Cucujiformia</taxon>
        <taxon>Coccinelloidea</taxon>
        <taxon>Coccinellidae</taxon>
        <taxon>Epilachninae</taxon>
        <taxon>Epilachnini</taxon>
        <taxon>Henosepilachna</taxon>
    </lineage>
</organism>
<proteinExistence type="predicted"/>